<accession>A0ABW4LVM3</accession>
<keyword evidence="2" id="KW-1003">Cell membrane</keyword>
<evidence type="ECO:0000256" key="3">
    <source>
        <dbReference type="ARBA" id="ARBA00022692"/>
    </source>
</evidence>
<dbReference type="EMBL" id="JBHUEM010000054">
    <property type="protein sequence ID" value="MFD1739177.1"/>
    <property type="molecule type" value="Genomic_DNA"/>
</dbReference>
<dbReference type="PANTHER" id="PTHR23513:SF19">
    <property type="entry name" value="MAJOR FACILITATOR SUPERFAMILY (MFS) PROFILE DOMAIN-CONTAINING PROTEIN"/>
    <property type="match status" value="1"/>
</dbReference>
<feature type="transmembrane region" description="Helical" evidence="6">
    <location>
        <begin position="142"/>
        <end position="161"/>
    </location>
</feature>
<dbReference type="Gene3D" id="1.20.1250.20">
    <property type="entry name" value="MFS general substrate transporter like domains"/>
    <property type="match status" value="1"/>
</dbReference>
<dbReference type="Proteomes" id="UP001597214">
    <property type="component" value="Unassembled WGS sequence"/>
</dbReference>
<evidence type="ECO:0000313" key="8">
    <source>
        <dbReference type="Proteomes" id="UP001597214"/>
    </source>
</evidence>
<sequence>MNRSFYAVLVSQTATNLGFALYTMVVVLHLYNKSGSTTIAATVTLISIIFRMISHIMLPMISDRFKLPKLLLFSQTVQFILLIVLYVLFTQVDTSVHIGIIFMLLGLISFFNGFFTPIKSTLVRSIVPVDGRVKANSLLSSVDQTFLFAGWTFGGILLAIAGIHTTLFISIGLCVLTIVCLLLIKMNNEQHEIQPNEAFMSRLTVGWKYLFKHKGLRILVFMDLIEAWVGTIWIGAVTLTYVQDALGKGETWWGYINGGYYLGTILGGILIIRFNSYLKGRLTIAMLVGSMTFGILTFIYGFISVPIIALLLVLLMGPSYQLRDIAQETMYQNSVDENTLTKILSAKSTLIQLIFIFSILGIGALTDLIGVRLVYILSGAFLICSSLFGLVYLHFKRVGPSMENEQSESML</sequence>
<feature type="transmembrane region" description="Helical" evidence="6">
    <location>
        <begin position="167"/>
        <end position="184"/>
    </location>
</feature>
<evidence type="ECO:0000256" key="5">
    <source>
        <dbReference type="ARBA" id="ARBA00023136"/>
    </source>
</evidence>
<dbReference type="Pfam" id="PF07690">
    <property type="entry name" value="MFS_1"/>
    <property type="match status" value="1"/>
</dbReference>
<keyword evidence="5 6" id="KW-0472">Membrane</keyword>
<feature type="transmembrane region" description="Helical" evidence="6">
    <location>
        <begin position="373"/>
        <end position="395"/>
    </location>
</feature>
<feature type="transmembrane region" description="Helical" evidence="6">
    <location>
        <begin position="284"/>
        <end position="315"/>
    </location>
</feature>
<feature type="transmembrane region" description="Helical" evidence="6">
    <location>
        <begin position="7"/>
        <end position="31"/>
    </location>
</feature>
<dbReference type="PANTHER" id="PTHR23513">
    <property type="entry name" value="INTEGRAL MEMBRANE EFFLUX PROTEIN-RELATED"/>
    <property type="match status" value="1"/>
</dbReference>
<protein>
    <submittedName>
        <fullName evidence="7">MFS transporter</fullName>
    </submittedName>
</protein>
<evidence type="ECO:0000256" key="1">
    <source>
        <dbReference type="ARBA" id="ARBA00004651"/>
    </source>
</evidence>
<feature type="transmembrane region" description="Helical" evidence="6">
    <location>
        <begin position="70"/>
        <end position="89"/>
    </location>
</feature>
<feature type="transmembrane region" description="Helical" evidence="6">
    <location>
        <begin position="252"/>
        <end position="272"/>
    </location>
</feature>
<gene>
    <name evidence="7" type="ORF">ACFSCX_22090</name>
</gene>
<evidence type="ECO:0000256" key="2">
    <source>
        <dbReference type="ARBA" id="ARBA00022475"/>
    </source>
</evidence>
<keyword evidence="3 6" id="KW-0812">Transmembrane</keyword>
<feature type="transmembrane region" description="Helical" evidence="6">
    <location>
        <begin position="218"/>
        <end position="240"/>
    </location>
</feature>
<dbReference type="InterPro" id="IPR011701">
    <property type="entry name" value="MFS"/>
</dbReference>
<evidence type="ECO:0000256" key="4">
    <source>
        <dbReference type="ARBA" id="ARBA00022989"/>
    </source>
</evidence>
<proteinExistence type="predicted"/>
<comment type="caution">
    <text evidence="7">The sequence shown here is derived from an EMBL/GenBank/DDBJ whole genome shotgun (WGS) entry which is preliminary data.</text>
</comment>
<keyword evidence="4 6" id="KW-1133">Transmembrane helix</keyword>
<name>A0ABW4LVM3_9BACI</name>
<dbReference type="InterPro" id="IPR036259">
    <property type="entry name" value="MFS_trans_sf"/>
</dbReference>
<comment type="subcellular location">
    <subcellularLocation>
        <location evidence="1">Cell membrane</location>
        <topology evidence="1">Multi-pass membrane protein</topology>
    </subcellularLocation>
</comment>
<feature type="transmembrane region" description="Helical" evidence="6">
    <location>
        <begin position="349"/>
        <end position="366"/>
    </location>
</feature>
<dbReference type="CDD" id="cd06173">
    <property type="entry name" value="MFS_MefA_like"/>
    <property type="match status" value="1"/>
</dbReference>
<organism evidence="7 8">
    <name type="scientific">Bacillus salitolerans</name>
    <dbReference type="NCBI Taxonomy" id="1437434"/>
    <lineage>
        <taxon>Bacteria</taxon>
        <taxon>Bacillati</taxon>
        <taxon>Bacillota</taxon>
        <taxon>Bacilli</taxon>
        <taxon>Bacillales</taxon>
        <taxon>Bacillaceae</taxon>
        <taxon>Bacillus</taxon>
    </lineage>
</organism>
<dbReference type="SUPFAM" id="SSF103473">
    <property type="entry name" value="MFS general substrate transporter"/>
    <property type="match status" value="1"/>
</dbReference>
<reference evidence="8" key="1">
    <citation type="journal article" date="2019" name="Int. J. Syst. Evol. Microbiol.">
        <title>The Global Catalogue of Microorganisms (GCM) 10K type strain sequencing project: providing services to taxonomists for standard genome sequencing and annotation.</title>
        <authorList>
            <consortium name="The Broad Institute Genomics Platform"/>
            <consortium name="The Broad Institute Genome Sequencing Center for Infectious Disease"/>
            <person name="Wu L."/>
            <person name="Ma J."/>
        </authorList>
    </citation>
    <scope>NUCLEOTIDE SEQUENCE [LARGE SCALE GENOMIC DNA]</scope>
    <source>
        <strain evidence="8">CCUG 49339</strain>
    </source>
</reference>
<feature type="transmembrane region" description="Helical" evidence="6">
    <location>
        <begin position="95"/>
        <end position="115"/>
    </location>
</feature>
<keyword evidence="8" id="KW-1185">Reference proteome</keyword>
<evidence type="ECO:0000313" key="7">
    <source>
        <dbReference type="EMBL" id="MFD1739177.1"/>
    </source>
</evidence>
<evidence type="ECO:0000256" key="6">
    <source>
        <dbReference type="SAM" id="Phobius"/>
    </source>
</evidence>
<feature type="transmembrane region" description="Helical" evidence="6">
    <location>
        <begin position="37"/>
        <end position="58"/>
    </location>
</feature>
<dbReference type="RefSeq" id="WP_377930412.1">
    <property type="nucleotide sequence ID" value="NZ_JBHUEM010000054.1"/>
</dbReference>